<sequence length="118" mass="13257">MRLVDSGYSMYIKRNQDGAIIAISQIAAEDVSEFVNDDSSELHLYLQSLKPSQMATLEQSDQAMARVLEDVINLLVDQGTIRFTDLPEAAQTKLLSRRELRGQRQGMNLLDDGDDLKI</sequence>
<reference evidence="2" key="1">
    <citation type="journal article" date="2019" name="Int. J. Syst. Evol. Microbiol.">
        <title>The Global Catalogue of Microorganisms (GCM) 10K type strain sequencing project: providing services to taxonomists for standard genome sequencing and annotation.</title>
        <authorList>
            <consortium name="The Broad Institute Genomics Platform"/>
            <consortium name="The Broad Institute Genome Sequencing Center for Infectious Disease"/>
            <person name="Wu L."/>
            <person name="Ma J."/>
        </authorList>
    </citation>
    <scope>NUCLEOTIDE SEQUENCE [LARGE SCALE GENOMIC DNA]</scope>
    <source>
        <strain evidence="2">KCTC 32239</strain>
    </source>
</reference>
<organism evidence="1 2">
    <name type="scientific">Cellvibrio zantedeschiae</name>
    <dbReference type="NCBI Taxonomy" id="1237077"/>
    <lineage>
        <taxon>Bacteria</taxon>
        <taxon>Pseudomonadati</taxon>
        <taxon>Pseudomonadota</taxon>
        <taxon>Gammaproteobacteria</taxon>
        <taxon>Cellvibrionales</taxon>
        <taxon>Cellvibrionaceae</taxon>
        <taxon>Cellvibrio</taxon>
    </lineage>
</organism>
<evidence type="ECO:0000313" key="2">
    <source>
        <dbReference type="Proteomes" id="UP000619761"/>
    </source>
</evidence>
<keyword evidence="2" id="KW-1185">Reference proteome</keyword>
<name>A0ABQ3AXH5_9GAMM</name>
<evidence type="ECO:0000313" key="1">
    <source>
        <dbReference type="EMBL" id="GGY69430.1"/>
    </source>
</evidence>
<accession>A0ABQ3AXH5</accession>
<evidence type="ECO:0008006" key="3">
    <source>
        <dbReference type="Google" id="ProtNLM"/>
    </source>
</evidence>
<comment type="caution">
    <text evidence="1">The sequence shown here is derived from an EMBL/GenBank/DDBJ whole genome shotgun (WGS) entry which is preliminary data.</text>
</comment>
<protein>
    <recommendedName>
        <fullName evidence="3">Tryptophan synthase subunit beta like protein</fullName>
    </recommendedName>
</protein>
<gene>
    <name evidence="1" type="ORF">GCM10011613_12210</name>
</gene>
<proteinExistence type="predicted"/>
<dbReference type="EMBL" id="BMYZ01000001">
    <property type="protein sequence ID" value="GGY69430.1"/>
    <property type="molecule type" value="Genomic_DNA"/>
</dbReference>
<dbReference type="Proteomes" id="UP000619761">
    <property type="component" value="Unassembled WGS sequence"/>
</dbReference>